<reference evidence="17" key="1">
    <citation type="submission" date="2021-04" db="EMBL/GenBank/DDBJ databases">
        <authorList>
            <consortium name="Wellcome Sanger Institute Data Sharing"/>
        </authorList>
    </citation>
    <scope>NUCLEOTIDE SEQUENCE [LARGE SCALE GENOMIC DNA]</scope>
</reference>
<evidence type="ECO:0000256" key="5">
    <source>
        <dbReference type="ARBA" id="ARBA00022701"/>
    </source>
</evidence>
<feature type="region of interest" description="Disordered" evidence="16">
    <location>
        <begin position="243"/>
        <end position="262"/>
    </location>
</feature>
<comment type="function">
    <text evidence="11">Part of the dynein complex of respiratory cilia.</text>
</comment>
<feature type="compositionally biased region" description="Basic and acidic residues" evidence="16">
    <location>
        <begin position="170"/>
        <end position="187"/>
    </location>
</feature>
<dbReference type="GO" id="GO:0005874">
    <property type="term" value="C:microtubule"/>
    <property type="evidence" value="ECO:0007669"/>
    <property type="project" value="UniProtKB-KW"/>
</dbReference>
<accession>A0A7N6FGX7</accession>
<evidence type="ECO:0000256" key="7">
    <source>
        <dbReference type="ARBA" id="ARBA00023017"/>
    </source>
</evidence>
<evidence type="ECO:0000313" key="18">
    <source>
        <dbReference type="Proteomes" id="UP000265040"/>
    </source>
</evidence>
<evidence type="ECO:0000256" key="8">
    <source>
        <dbReference type="ARBA" id="ARBA00023175"/>
    </source>
</evidence>
<evidence type="ECO:0000256" key="14">
    <source>
        <dbReference type="ARBA" id="ARBA00080372"/>
    </source>
</evidence>
<dbReference type="PANTHER" id="PTHR12442:SF11">
    <property type="entry name" value="DYNEIN AXONEMAL INTERMEDIATE CHAIN 1"/>
    <property type="match status" value="1"/>
</dbReference>
<gene>
    <name evidence="17" type="primary">DNAI1</name>
</gene>
<evidence type="ECO:0000256" key="15">
    <source>
        <dbReference type="PROSITE-ProRule" id="PRU00221"/>
    </source>
</evidence>
<dbReference type="GO" id="GO:0007368">
    <property type="term" value="P:determination of left/right symmetry"/>
    <property type="evidence" value="ECO:0007669"/>
    <property type="project" value="UniProtKB-ARBA"/>
</dbReference>
<comment type="subcellular location">
    <subcellularLocation>
        <location evidence="1">Cytoplasm</location>
        <location evidence="1">Cytoskeleton</location>
        <location evidence="1">Cilium axoneme</location>
    </subcellularLocation>
</comment>
<dbReference type="AlphaFoldDB" id="A0A7N6FGX7"/>
<dbReference type="SUPFAM" id="SSF50978">
    <property type="entry name" value="WD40 repeat-like"/>
    <property type="match status" value="1"/>
</dbReference>
<reference evidence="17" key="2">
    <citation type="submission" date="2025-08" db="UniProtKB">
        <authorList>
            <consortium name="Ensembl"/>
        </authorList>
    </citation>
    <scope>IDENTIFICATION</scope>
</reference>
<dbReference type="InterPro" id="IPR036322">
    <property type="entry name" value="WD40_repeat_dom_sf"/>
</dbReference>
<evidence type="ECO:0000256" key="6">
    <source>
        <dbReference type="ARBA" id="ARBA00022737"/>
    </source>
</evidence>
<keyword evidence="4 15" id="KW-0853">WD repeat</keyword>
<evidence type="ECO:0000256" key="4">
    <source>
        <dbReference type="ARBA" id="ARBA00022574"/>
    </source>
</evidence>
<evidence type="ECO:0000256" key="9">
    <source>
        <dbReference type="ARBA" id="ARBA00023212"/>
    </source>
</evidence>
<keyword evidence="7" id="KW-0243">Dynein</keyword>
<evidence type="ECO:0000256" key="1">
    <source>
        <dbReference type="ARBA" id="ARBA00004430"/>
    </source>
</evidence>
<feature type="repeat" description="WD" evidence="15">
    <location>
        <begin position="534"/>
        <end position="567"/>
    </location>
</feature>
<dbReference type="InParanoid" id="A0A7N6FGX7"/>
<evidence type="ECO:0000256" key="13">
    <source>
        <dbReference type="ARBA" id="ARBA00072661"/>
    </source>
</evidence>
<dbReference type="GO" id="GO:0045503">
    <property type="term" value="F:dynein light chain binding"/>
    <property type="evidence" value="ECO:0007669"/>
    <property type="project" value="TreeGrafter"/>
</dbReference>
<evidence type="ECO:0000313" key="17">
    <source>
        <dbReference type="Ensembl" id="ENSATEP00000060529.1"/>
    </source>
</evidence>
<keyword evidence="18" id="KW-1185">Reference proteome</keyword>
<evidence type="ECO:0000256" key="2">
    <source>
        <dbReference type="ARBA" id="ARBA00011059"/>
    </source>
</evidence>
<dbReference type="GO" id="GO:0036157">
    <property type="term" value="C:outer dynein arm"/>
    <property type="evidence" value="ECO:0007669"/>
    <property type="project" value="TreeGrafter"/>
</dbReference>
<dbReference type="Ensembl" id="ENSATET00000055946.2">
    <property type="protein sequence ID" value="ENSATEP00000060529.1"/>
    <property type="gene ID" value="ENSATEG00000023762.3"/>
</dbReference>
<keyword evidence="10" id="KW-0966">Cell projection</keyword>
<dbReference type="Gene3D" id="2.130.10.10">
    <property type="entry name" value="YVTN repeat-like/Quinoprotein amine dehydrogenase"/>
    <property type="match status" value="2"/>
</dbReference>
<comment type="subunit">
    <text evidence="12">Consists of at least two heavy chains and a number of intermediate and light chains. Interacts with BICD2. Interacts with CFAP45 and CFAP52. Interacts with CFAP53.</text>
</comment>
<sequence length="699" mass="79068">MPVHNNNVGAFTRKGSNVQKLPGLKAVKAASKKKDEEEGVDPGDVLDEWSHGKALLKPADQLELTDAELKEEITRILTANNPHAPQNIVRYSFKERSYKLTSVVDQMAVHFMLEGSLLHQDSDEALRLRAKDSLSEETTTVDTGAEPDEDKPETPAIPVEDGGEVEEAGVEDRPDSVTSKTDKKEPKLTNQFNFSERASQTLNNPLRERSCQTEPPPRSNFSATANQWEIYDAYVYELQKQEKNKEKQKAVQSKKDNDKGKKKNMMMETQVDDITKVGNSARIFERMVNQNTFDDIAQDFKYFEDASDEFRDQEGTLLTLWKFQYEKAKRLSVTALCWNKKYQDMFAVGMGSYDFSKQGRGMVVFYSLKNSAFPEYIYPTNSGVLCLDIHEQHSYLVAVGFYDGCVAVYNLKEEGLEPAYKSTAKTGKHTDPVWQVHWQNDDMDNNHNFCSVSSDGRIVSWTLVKNELVFTDIITLSLNGAVSEEPEGAQQPSTACGTSFDFHKQIDYLFLVGTEEGKIYKCSKTYSSQFLETYDAHSMAVDTVKWNHFHPKVFISCSSDWTVKIWDHTINTPMFTFDLNAAVGDVAWSPYSSTVFAAITTDGTVHVFDLNINKYEAVCEQQVVSKKKTKLTHIEFNPIYPIIIVGNDRGYVTSFKLSPNLRKKPKAKKGQELPKGPEVEIAKMEKLLSLLREPEPSTL</sequence>
<proteinExistence type="inferred from homology"/>
<keyword evidence="5" id="KW-0493">Microtubule</keyword>
<feature type="compositionally biased region" description="Polar residues" evidence="16">
    <location>
        <begin position="188"/>
        <end position="204"/>
    </location>
</feature>
<dbReference type="FunFam" id="2.130.10.10:FF:000251">
    <property type="entry name" value="Dynein axonemal intermediate chain 1"/>
    <property type="match status" value="1"/>
</dbReference>
<keyword evidence="8" id="KW-0505">Motor protein</keyword>
<evidence type="ECO:0000256" key="16">
    <source>
        <dbReference type="SAM" id="MobiDB-lite"/>
    </source>
</evidence>
<dbReference type="GO" id="GO:0003341">
    <property type="term" value="P:cilium movement"/>
    <property type="evidence" value="ECO:0007669"/>
    <property type="project" value="TreeGrafter"/>
</dbReference>
<keyword evidence="6" id="KW-0677">Repeat</keyword>
<dbReference type="GO" id="GO:0036158">
    <property type="term" value="P:outer dynein arm assembly"/>
    <property type="evidence" value="ECO:0007669"/>
    <property type="project" value="TreeGrafter"/>
</dbReference>
<dbReference type="GO" id="GO:0045504">
    <property type="term" value="F:dynein heavy chain binding"/>
    <property type="evidence" value="ECO:0007669"/>
    <property type="project" value="TreeGrafter"/>
</dbReference>
<dbReference type="GeneTree" id="ENSGT00940000156436"/>
<comment type="similarity">
    <text evidence="2">Belongs to the dynein intermediate chain family.</text>
</comment>
<dbReference type="InterPro" id="IPR001680">
    <property type="entry name" value="WD40_rpt"/>
</dbReference>
<dbReference type="PROSITE" id="PS50294">
    <property type="entry name" value="WD_REPEATS_REGION"/>
    <property type="match status" value="1"/>
</dbReference>
<evidence type="ECO:0000256" key="12">
    <source>
        <dbReference type="ARBA" id="ARBA00061734"/>
    </source>
</evidence>
<dbReference type="InterPro" id="IPR050687">
    <property type="entry name" value="Dynein_IC"/>
</dbReference>
<feature type="compositionally biased region" description="Basic and acidic residues" evidence="16">
    <location>
        <begin position="243"/>
        <end position="259"/>
    </location>
</feature>
<keyword evidence="3" id="KW-0963">Cytoplasm</keyword>
<feature type="region of interest" description="Disordered" evidence="16">
    <location>
        <begin position="130"/>
        <end position="224"/>
    </location>
</feature>
<dbReference type="InterPro" id="IPR015943">
    <property type="entry name" value="WD40/YVTN_repeat-like_dom_sf"/>
</dbReference>
<dbReference type="Pfam" id="PF00400">
    <property type="entry name" value="WD40"/>
    <property type="match status" value="2"/>
</dbReference>
<keyword evidence="9" id="KW-0206">Cytoskeleton</keyword>
<protein>
    <recommendedName>
        <fullName evidence="13">Dynein axonemal intermediate chain 1</fullName>
    </recommendedName>
    <alternativeName>
        <fullName evidence="14">Axonemal dynein intermediate chain 1</fullName>
    </alternativeName>
</protein>
<dbReference type="PROSITE" id="PS50082">
    <property type="entry name" value="WD_REPEATS_2"/>
    <property type="match status" value="1"/>
</dbReference>
<name>A0A7N6FGX7_ANATE</name>
<evidence type="ECO:0000256" key="3">
    <source>
        <dbReference type="ARBA" id="ARBA00022490"/>
    </source>
</evidence>
<dbReference type="OrthoDB" id="10261376at2759"/>
<organism evidence="17 18">
    <name type="scientific">Anabas testudineus</name>
    <name type="common">Climbing perch</name>
    <name type="synonym">Anthias testudineus</name>
    <dbReference type="NCBI Taxonomy" id="64144"/>
    <lineage>
        <taxon>Eukaryota</taxon>
        <taxon>Metazoa</taxon>
        <taxon>Chordata</taxon>
        <taxon>Craniata</taxon>
        <taxon>Vertebrata</taxon>
        <taxon>Euteleostomi</taxon>
        <taxon>Actinopterygii</taxon>
        <taxon>Neopterygii</taxon>
        <taxon>Teleostei</taxon>
        <taxon>Neoteleostei</taxon>
        <taxon>Acanthomorphata</taxon>
        <taxon>Anabantaria</taxon>
        <taxon>Anabantiformes</taxon>
        <taxon>Anabantoidei</taxon>
        <taxon>Anabantidae</taxon>
        <taxon>Anabas</taxon>
    </lineage>
</organism>
<dbReference type="Proteomes" id="UP000265040">
    <property type="component" value="Chromosome 5"/>
</dbReference>
<reference evidence="17" key="3">
    <citation type="submission" date="2025-09" db="UniProtKB">
        <authorList>
            <consortium name="Ensembl"/>
        </authorList>
    </citation>
    <scope>IDENTIFICATION</scope>
</reference>
<dbReference type="SMART" id="SM00320">
    <property type="entry name" value="WD40"/>
    <property type="match status" value="4"/>
</dbReference>
<evidence type="ECO:0000256" key="10">
    <source>
        <dbReference type="ARBA" id="ARBA00023273"/>
    </source>
</evidence>
<evidence type="ECO:0000256" key="11">
    <source>
        <dbReference type="ARBA" id="ARBA00053763"/>
    </source>
</evidence>
<dbReference type="FunFam" id="2.130.10.10:FF:000349">
    <property type="entry name" value="Dynein axonemal intermediate chain 1"/>
    <property type="match status" value="1"/>
</dbReference>
<dbReference type="PANTHER" id="PTHR12442">
    <property type="entry name" value="DYNEIN INTERMEDIATE CHAIN"/>
    <property type="match status" value="1"/>
</dbReference>